<dbReference type="PANTHER" id="PTHR12110:SF53">
    <property type="entry name" value="BLR5974 PROTEIN"/>
    <property type="match status" value="1"/>
</dbReference>
<feature type="signal peptide" evidence="1">
    <location>
        <begin position="1"/>
        <end position="24"/>
    </location>
</feature>
<protein>
    <submittedName>
        <fullName evidence="3">Xylose isomerase-like TIM barrel</fullName>
    </submittedName>
</protein>
<accession>A0A5C6D7Y3</accession>
<dbReference type="OrthoDB" id="248282at2"/>
<keyword evidence="4" id="KW-1185">Reference proteome</keyword>
<keyword evidence="3" id="KW-0413">Isomerase</keyword>
<comment type="caution">
    <text evidence="3">The sequence shown here is derived from an EMBL/GenBank/DDBJ whole genome shotgun (WGS) entry which is preliminary data.</text>
</comment>
<dbReference type="SUPFAM" id="SSF51658">
    <property type="entry name" value="Xylose isomerase-like"/>
    <property type="match status" value="1"/>
</dbReference>
<dbReference type="AlphaFoldDB" id="A0A5C6D7Y3"/>
<dbReference type="PANTHER" id="PTHR12110">
    <property type="entry name" value="HYDROXYPYRUVATE ISOMERASE"/>
    <property type="match status" value="1"/>
</dbReference>
<proteinExistence type="predicted"/>
<feature type="domain" description="Xylose isomerase-like TIM barrel" evidence="2">
    <location>
        <begin position="51"/>
        <end position="282"/>
    </location>
</feature>
<dbReference type="EMBL" id="SJPV01000015">
    <property type="protein sequence ID" value="TWU31827.1"/>
    <property type="molecule type" value="Genomic_DNA"/>
</dbReference>
<dbReference type="InterPro" id="IPR050312">
    <property type="entry name" value="IolE/XylAMocC-like"/>
</dbReference>
<evidence type="ECO:0000313" key="3">
    <source>
        <dbReference type="EMBL" id="TWU31827.1"/>
    </source>
</evidence>
<sequence length="295" mass="33152" precursor="true">MMNNRREFLLAASSFVAAPLVAHAATPQQSKQPFCVFTKPFNSLSFDELAERIAELGFDGIEAPIRRGGHVDPVKVEDELPKLVEALRQRDLEITVMTSDLNDPNDPVTTRVLRTAASLGIKRYRMQYFKYNLNTSVLDQIAEWKPQLRDLAAINHDLGIQGLYQNHAGTNYMGAPLWDLRLALEGISADDIGVAYDIRHATAEGGASWPATFNMIRPLIKTVYVKDFAWGDNGTINTPLGEGRVDAKFFKMLRDSGFNGPISLHEEYLDHRVPELVPEHLAAIKKDFETLKQWM</sequence>
<dbReference type="InterPro" id="IPR036237">
    <property type="entry name" value="Xyl_isomerase-like_sf"/>
</dbReference>
<dbReference type="RefSeq" id="WP_146530783.1">
    <property type="nucleotide sequence ID" value="NZ_SJPV01000015.1"/>
</dbReference>
<organism evidence="3 4">
    <name type="scientific">Novipirellula artificiosorum</name>
    <dbReference type="NCBI Taxonomy" id="2528016"/>
    <lineage>
        <taxon>Bacteria</taxon>
        <taxon>Pseudomonadati</taxon>
        <taxon>Planctomycetota</taxon>
        <taxon>Planctomycetia</taxon>
        <taxon>Pirellulales</taxon>
        <taxon>Pirellulaceae</taxon>
        <taxon>Novipirellula</taxon>
    </lineage>
</organism>
<dbReference type="GO" id="GO:0016853">
    <property type="term" value="F:isomerase activity"/>
    <property type="evidence" value="ECO:0007669"/>
    <property type="project" value="UniProtKB-KW"/>
</dbReference>
<reference evidence="3 4" key="1">
    <citation type="submission" date="2019-02" db="EMBL/GenBank/DDBJ databases">
        <title>Deep-cultivation of Planctomycetes and their phenomic and genomic characterization uncovers novel biology.</title>
        <authorList>
            <person name="Wiegand S."/>
            <person name="Jogler M."/>
            <person name="Boedeker C."/>
            <person name="Pinto D."/>
            <person name="Vollmers J."/>
            <person name="Rivas-Marin E."/>
            <person name="Kohn T."/>
            <person name="Peeters S.H."/>
            <person name="Heuer A."/>
            <person name="Rast P."/>
            <person name="Oberbeckmann S."/>
            <person name="Bunk B."/>
            <person name="Jeske O."/>
            <person name="Meyerdierks A."/>
            <person name="Storesund J.E."/>
            <person name="Kallscheuer N."/>
            <person name="Luecker S."/>
            <person name="Lage O.M."/>
            <person name="Pohl T."/>
            <person name="Merkel B.J."/>
            <person name="Hornburger P."/>
            <person name="Mueller R.-W."/>
            <person name="Bruemmer F."/>
            <person name="Labrenz M."/>
            <person name="Spormann A.M."/>
            <person name="Op Den Camp H."/>
            <person name="Overmann J."/>
            <person name="Amann R."/>
            <person name="Jetten M.S.M."/>
            <person name="Mascher T."/>
            <person name="Medema M.H."/>
            <person name="Devos D.P."/>
            <person name="Kaster A.-K."/>
            <person name="Ovreas L."/>
            <person name="Rohde M."/>
            <person name="Galperin M.Y."/>
            <person name="Jogler C."/>
        </authorList>
    </citation>
    <scope>NUCLEOTIDE SEQUENCE [LARGE SCALE GENOMIC DNA]</scope>
    <source>
        <strain evidence="3 4">Poly41</strain>
    </source>
</reference>
<gene>
    <name evidence="3" type="ORF">Poly41_60620</name>
</gene>
<evidence type="ECO:0000259" key="2">
    <source>
        <dbReference type="Pfam" id="PF01261"/>
    </source>
</evidence>
<keyword evidence="1" id="KW-0732">Signal</keyword>
<dbReference type="Proteomes" id="UP000319143">
    <property type="component" value="Unassembled WGS sequence"/>
</dbReference>
<dbReference type="InterPro" id="IPR013022">
    <property type="entry name" value="Xyl_isomerase-like_TIM-brl"/>
</dbReference>
<evidence type="ECO:0000313" key="4">
    <source>
        <dbReference type="Proteomes" id="UP000319143"/>
    </source>
</evidence>
<name>A0A5C6D7Y3_9BACT</name>
<dbReference type="Gene3D" id="3.20.20.150">
    <property type="entry name" value="Divalent-metal-dependent TIM barrel enzymes"/>
    <property type="match status" value="1"/>
</dbReference>
<evidence type="ECO:0000256" key="1">
    <source>
        <dbReference type="SAM" id="SignalP"/>
    </source>
</evidence>
<feature type="chain" id="PRO_5023130452" evidence="1">
    <location>
        <begin position="25"/>
        <end position="295"/>
    </location>
</feature>
<dbReference type="Pfam" id="PF01261">
    <property type="entry name" value="AP_endonuc_2"/>
    <property type="match status" value="1"/>
</dbReference>